<reference evidence="1 2" key="1">
    <citation type="submission" date="2022-02" db="EMBL/GenBank/DDBJ databases">
        <title>Shinella B3.7 sp. nov., isolated from Sediment (Zhairuo Island).</title>
        <authorList>
            <person name="Chen G."/>
        </authorList>
    </citation>
    <scope>NUCLEOTIDE SEQUENCE [LARGE SCALE GENOMIC DNA]</scope>
    <source>
        <strain evidence="1 2">B3.7</strain>
        <plasmid evidence="1">unnamed</plasmid>
    </source>
</reference>
<dbReference type="Proteomes" id="UP001201844">
    <property type="component" value="Unassembled WGS sequence"/>
</dbReference>
<name>A0ABT0CQD9_9HYPH</name>
<evidence type="ECO:0000313" key="2">
    <source>
        <dbReference type="Proteomes" id="UP001201844"/>
    </source>
</evidence>
<keyword evidence="1" id="KW-0614">Plasmid</keyword>
<organism evidence="1 2">
    <name type="scientific">Shinella sedimenti</name>
    <dbReference type="NCBI Taxonomy" id="2919913"/>
    <lineage>
        <taxon>Bacteria</taxon>
        <taxon>Pseudomonadati</taxon>
        <taxon>Pseudomonadota</taxon>
        <taxon>Alphaproteobacteria</taxon>
        <taxon>Hyphomicrobiales</taxon>
        <taxon>Rhizobiaceae</taxon>
        <taxon>Shinella</taxon>
    </lineage>
</organism>
<proteinExistence type="predicted"/>
<accession>A0ABT0CQD9</accession>
<geneLocation type="plasmid" evidence="1">
    <name>unnamed</name>
</geneLocation>
<comment type="caution">
    <text evidence="1">The sequence shown here is derived from an EMBL/GenBank/DDBJ whole genome shotgun (WGS) entry which is preliminary data.</text>
</comment>
<evidence type="ECO:0000313" key="1">
    <source>
        <dbReference type="EMBL" id="MCJ8150826.1"/>
    </source>
</evidence>
<protein>
    <submittedName>
        <fullName evidence="1">Uncharacterized protein</fullName>
    </submittedName>
</protein>
<keyword evidence="2" id="KW-1185">Reference proteome</keyword>
<dbReference type="EMBL" id="JAKVIN010000007">
    <property type="protein sequence ID" value="MCJ8150826.1"/>
    <property type="molecule type" value="Genomic_DNA"/>
</dbReference>
<gene>
    <name evidence="1" type="ORF">MKI86_16895</name>
</gene>
<sequence length="182" mass="20544">MMQRYLPFPLRIHDDKRRAYSVVHDRTVQMAINDVAEPLRDQRTHAKGTDILINERKCDAPERVPVTIEILLDLRAADIEPWQQAEKNGVARIDPGERLAIPGRCRSVPPLLYLIENYVMHLKTGALGRKPCGGHRGLCLGRIEMSGLRLVPVRHGDVSRQRISADGIKLSKISHNIPRALS</sequence>